<dbReference type="KEGG" id="abe:ARB_04495"/>
<evidence type="ECO:0000256" key="6">
    <source>
        <dbReference type="PROSITE-ProRule" id="PRU00221"/>
    </source>
</evidence>
<accession>D4AJP5</accession>
<feature type="region of interest" description="Disordered" evidence="7">
    <location>
        <begin position="1"/>
        <end position="87"/>
    </location>
</feature>
<keyword evidence="9" id="KW-1185">Reference proteome</keyword>
<dbReference type="RefSeq" id="XP_003017613.1">
    <property type="nucleotide sequence ID" value="XM_003017567.1"/>
</dbReference>
<dbReference type="GO" id="GO:0005774">
    <property type="term" value="C:vacuolar membrane"/>
    <property type="evidence" value="ECO:0007669"/>
    <property type="project" value="TreeGrafter"/>
</dbReference>
<feature type="compositionally biased region" description="Basic and acidic residues" evidence="7">
    <location>
        <begin position="499"/>
        <end position="508"/>
    </location>
</feature>
<sequence length="1375" mass="151291">MADSPRGHSSGIATPGASAGAAPPPPPPPPPPLPPPPPPAPPLPPQRYSNRATSALARLAHPFIYGSRPPSPQPTSPLPVPTPPPALVTRPSYTISPPGSAPIITHKTGIPISAVDISPQRTHAVVAGREILKTIRVTSSQCVEETNIRSAVIGHSSSHHPSGPSTKNKEHLATKDVKWSHSEYNRIIAAATSNGRIVVYDLSRPGVEYSRFHEHSRQVHRLAFSPYRGAWLLSGSQDATVRLWDLRTVSSDRAAMHIGSTSVFNGHSEAVRDIRWSPAEPVEFATATDSGVIQKWDIRKDNVPVIRINAHEKACSSVDWHPDGRHLLSGSVDRQVKVWNFSSTDRRQKPCLQLRTPQAVSNARWRPPSLTGHDYETASWESTQIVTSYDQEDPRIHIWDFRRPHIPYKELDRYANSATDLLWHSQDYLWTVTSEGIFMQTDISLAPEAIERRAPCAVTWSPDGKVLAFFEPRRRRHRQSYNYSNTETVESVPVPSQRRAKEGEDKLHTASHSLTDEAPDDGSQIVGIRKRSNKISSARSSKSLSATPPMQDDELQVVPLVKSVGNIKDITNQQDGMIGRVEGATFNPDAFHYLVHHYSPLLADPLNERNMSVEVVKHLLDGLDENTLQAAAVRFDRLAQTWRIVRYAISQELLNQHKQRQLELKQNSISKAAPKIGSRGSSTNIIKLDPTVSEKSKTRIFKSVVDGDSQRLMTLSPEPNSGATTPLARPIPDSSIAAAIAGGQVPNTGLNEEFGQLRPIPSLILSSDEVLSKQAQASVAGLGLDNAEAVWLQDTNGMKTPTNKRSTQPNGEEPIPDQTRSAPRAISGRAEWRRDEKPHPKPAGDESAIKDEGEADEEVNKKEHGDIIAPQTHQVFRKHLLSMERAAQERPSIPVTYKRHDSGESFPMFSASDSSHRTKSFDEASSSLTNEPSRYEGWPSTTEGSLHDIPELEGSSPPRPGRWENHSDSMSDMSLEDLPIQSATVDLERPVSPLPFLAESSPIRKPSRVGYSRPPARFKTPPGIRNPSLPPETSVTLPLCPKSTSDTPWGVQTIVREIIKHYCSSASVDILSASHLLHKMHILYSSCDELLPQEERELIFKTFNEQLLRQGMFVEAAEFRLVCVPSYPALYDYAQKDTFINVFCFECNKPYENPIQDNKLCHRCNTPQPPCTICVSRKPPADWVTETNHGPRTNTNLTNGSYTSISPLEDGLIYQQQEQPGSRLYGSGLWSWCQTCGHGAHTACLTAWLTDISLSEGGCPTPGCFHDCGPGPRREQNRLAQQEASKRSRNAFYGRKPSSTFIKRDSWTAGESRAVERVRGILGGGASSTVEAGPTAGQGSTAGSSSGGLVPSAVISPKKVRLVAPGEQDTVGKER</sequence>
<dbReference type="HOGENOM" id="CLU_002874_0_0_1"/>
<protein>
    <submittedName>
        <fullName evidence="8">WD repeat protein</fullName>
    </submittedName>
</protein>
<dbReference type="PROSITE" id="PS50082">
    <property type="entry name" value="WD_REPEATS_2"/>
    <property type="match status" value="3"/>
</dbReference>
<evidence type="ECO:0000256" key="7">
    <source>
        <dbReference type="SAM" id="MobiDB-lite"/>
    </source>
</evidence>
<dbReference type="InterPro" id="IPR019775">
    <property type="entry name" value="WD40_repeat_CS"/>
</dbReference>
<keyword evidence="3" id="KW-0677">Repeat</keyword>
<evidence type="ECO:0000313" key="8">
    <source>
        <dbReference type="EMBL" id="EFE36968.1"/>
    </source>
</evidence>
<evidence type="ECO:0000256" key="5">
    <source>
        <dbReference type="ARBA" id="ARBA00022833"/>
    </source>
</evidence>
<dbReference type="PANTHER" id="PTHR46200">
    <property type="entry name" value="GATOR COMPLEX PROTEIN WDR24"/>
    <property type="match status" value="1"/>
</dbReference>
<keyword evidence="1 6" id="KW-0853">WD repeat</keyword>
<dbReference type="InterPro" id="IPR037590">
    <property type="entry name" value="WDR24"/>
</dbReference>
<dbReference type="SUPFAM" id="SSF50978">
    <property type="entry name" value="WD40 repeat-like"/>
    <property type="match status" value="1"/>
</dbReference>
<evidence type="ECO:0000256" key="2">
    <source>
        <dbReference type="ARBA" id="ARBA00022723"/>
    </source>
</evidence>
<feature type="region of interest" description="Disordered" evidence="7">
    <location>
        <begin position="793"/>
        <end position="872"/>
    </location>
</feature>
<evidence type="ECO:0000256" key="4">
    <source>
        <dbReference type="ARBA" id="ARBA00022771"/>
    </source>
</evidence>
<dbReference type="Pfam" id="PF00400">
    <property type="entry name" value="WD40"/>
    <property type="match status" value="3"/>
</dbReference>
<dbReference type="InterPro" id="IPR036322">
    <property type="entry name" value="WD40_repeat_dom_sf"/>
</dbReference>
<dbReference type="GeneID" id="9522458"/>
<reference evidence="9" key="1">
    <citation type="journal article" date="2011" name="Genome Biol.">
        <title>Comparative and functional genomics provide insights into the pathogenicity of dermatophytic fungi.</title>
        <authorList>
            <person name="Burmester A."/>
            <person name="Shelest E."/>
            <person name="Gloeckner G."/>
            <person name="Heddergott C."/>
            <person name="Schindler S."/>
            <person name="Staib P."/>
            <person name="Heidel A."/>
            <person name="Felder M."/>
            <person name="Petzold A."/>
            <person name="Szafranski K."/>
            <person name="Feuermann M."/>
            <person name="Pedruzzi I."/>
            <person name="Priebe S."/>
            <person name="Groth M."/>
            <person name="Winkler R."/>
            <person name="Li W."/>
            <person name="Kniemeyer O."/>
            <person name="Schroeckh V."/>
            <person name="Hertweck C."/>
            <person name="Hube B."/>
            <person name="White T.C."/>
            <person name="Platzer M."/>
            <person name="Guthke R."/>
            <person name="Heitman J."/>
            <person name="Woestemeyer J."/>
            <person name="Zipfel P.F."/>
            <person name="Monod M."/>
            <person name="Brakhage A.A."/>
        </authorList>
    </citation>
    <scope>NUCLEOTIDE SEQUENCE [LARGE SCALE GENOMIC DNA]</scope>
    <source>
        <strain evidence="9">ATCC MYA-4681 / CBS 112371</strain>
    </source>
</reference>
<evidence type="ECO:0000256" key="3">
    <source>
        <dbReference type="ARBA" id="ARBA00022737"/>
    </source>
</evidence>
<feature type="compositionally biased region" description="Pro residues" evidence="7">
    <location>
        <begin position="22"/>
        <end position="45"/>
    </location>
</feature>
<gene>
    <name evidence="8" type="ORF">ARB_04495</name>
</gene>
<evidence type="ECO:0000256" key="1">
    <source>
        <dbReference type="ARBA" id="ARBA00022574"/>
    </source>
</evidence>
<feature type="region of interest" description="Disordered" evidence="7">
    <location>
        <begin position="1324"/>
        <end position="1353"/>
    </location>
</feature>
<feature type="compositionally biased region" description="Polar residues" evidence="7">
    <location>
        <begin position="793"/>
        <end position="810"/>
    </location>
</feature>
<dbReference type="Gene3D" id="2.130.10.10">
    <property type="entry name" value="YVTN repeat-like/Quinoprotein amine dehydrogenase"/>
    <property type="match status" value="2"/>
</dbReference>
<dbReference type="eggNOG" id="KOG0269">
    <property type="taxonomic scope" value="Eukaryota"/>
</dbReference>
<feature type="region of interest" description="Disordered" evidence="7">
    <location>
        <begin position="886"/>
        <end position="972"/>
    </location>
</feature>
<dbReference type="EMBL" id="ABSU01000001">
    <property type="protein sequence ID" value="EFE36968.1"/>
    <property type="molecule type" value="Genomic_DNA"/>
</dbReference>
<evidence type="ECO:0000313" key="9">
    <source>
        <dbReference type="Proteomes" id="UP000008866"/>
    </source>
</evidence>
<keyword evidence="5" id="KW-0862">Zinc</keyword>
<comment type="caution">
    <text evidence="8">The sequence shown here is derived from an EMBL/GenBank/DDBJ whole genome shotgun (WGS) entry which is preliminary data.</text>
</comment>
<dbReference type="InterPro" id="IPR015943">
    <property type="entry name" value="WD40/YVTN_repeat-like_dom_sf"/>
</dbReference>
<keyword evidence="2" id="KW-0479">Metal-binding</keyword>
<feature type="region of interest" description="Disordered" evidence="7">
    <location>
        <begin position="1004"/>
        <end position="1039"/>
    </location>
</feature>
<dbReference type="STRING" id="663331.D4AJP5"/>
<dbReference type="GO" id="GO:0061700">
    <property type="term" value="C:GATOR2 complex"/>
    <property type="evidence" value="ECO:0007669"/>
    <property type="project" value="TreeGrafter"/>
</dbReference>
<feature type="compositionally biased region" description="Low complexity" evidence="7">
    <location>
        <begin position="534"/>
        <end position="545"/>
    </location>
</feature>
<dbReference type="Proteomes" id="UP000008866">
    <property type="component" value="Unassembled WGS sequence"/>
</dbReference>
<dbReference type="SMART" id="SM00320">
    <property type="entry name" value="WD40"/>
    <property type="match status" value="4"/>
</dbReference>
<feature type="compositionally biased region" description="Basic and acidic residues" evidence="7">
    <location>
        <begin position="830"/>
        <end position="866"/>
    </location>
</feature>
<organism evidence="8 9">
    <name type="scientific">Arthroderma benhamiae (strain ATCC MYA-4681 / CBS 112371)</name>
    <name type="common">Trichophyton mentagrophytes</name>
    <dbReference type="NCBI Taxonomy" id="663331"/>
    <lineage>
        <taxon>Eukaryota</taxon>
        <taxon>Fungi</taxon>
        <taxon>Dikarya</taxon>
        <taxon>Ascomycota</taxon>
        <taxon>Pezizomycotina</taxon>
        <taxon>Eurotiomycetes</taxon>
        <taxon>Eurotiomycetidae</taxon>
        <taxon>Onygenales</taxon>
        <taxon>Arthrodermataceae</taxon>
        <taxon>Trichophyton</taxon>
    </lineage>
</organism>
<feature type="compositionally biased region" description="Low complexity" evidence="7">
    <location>
        <begin position="1332"/>
        <end position="1348"/>
    </location>
</feature>
<feature type="repeat" description="WD" evidence="6">
    <location>
        <begin position="264"/>
        <end position="306"/>
    </location>
</feature>
<feature type="compositionally biased region" description="Polar residues" evidence="7">
    <location>
        <begin position="480"/>
        <end position="489"/>
    </location>
</feature>
<feature type="compositionally biased region" description="Polar residues" evidence="7">
    <location>
        <begin position="923"/>
        <end position="932"/>
    </location>
</feature>
<name>D4AJP5_ARTBC</name>
<dbReference type="GO" id="GO:0005829">
    <property type="term" value="C:cytosol"/>
    <property type="evidence" value="ECO:0007669"/>
    <property type="project" value="TreeGrafter"/>
</dbReference>
<dbReference type="GO" id="GO:1904263">
    <property type="term" value="P:positive regulation of TORC1 signaling"/>
    <property type="evidence" value="ECO:0007669"/>
    <property type="project" value="TreeGrafter"/>
</dbReference>
<feature type="compositionally biased region" description="Pro residues" evidence="7">
    <location>
        <begin position="69"/>
        <end position="86"/>
    </location>
</feature>
<proteinExistence type="predicted"/>
<feature type="repeat" description="WD" evidence="6">
    <location>
        <begin position="212"/>
        <end position="254"/>
    </location>
</feature>
<dbReference type="PROSITE" id="PS50294">
    <property type="entry name" value="WD_REPEATS_REGION"/>
    <property type="match status" value="2"/>
</dbReference>
<feature type="region of interest" description="Disordered" evidence="7">
    <location>
        <begin position="480"/>
        <end position="550"/>
    </location>
</feature>
<dbReference type="OMA" id="QTWRIVK"/>
<dbReference type="GO" id="GO:0016239">
    <property type="term" value="P:positive regulation of macroautophagy"/>
    <property type="evidence" value="ECO:0007669"/>
    <property type="project" value="TreeGrafter"/>
</dbReference>
<dbReference type="InterPro" id="IPR001680">
    <property type="entry name" value="WD40_rpt"/>
</dbReference>
<keyword evidence="4" id="KW-0863">Zinc-finger</keyword>
<dbReference type="GO" id="GO:0008270">
    <property type="term" value="F:zinc ion binding"/>
    <property type="evidence" value="ECO:0007669"/>
    <property type="project" value="UniProtKB-KW"/>
</dbReference>
<feature type="repeat" description="WD" evidence="6">
    <location>
        <begin position="308"/>
        <end position="349"/>
    </location>
</feature>
<dbReference type="PROSITE" id="PS00678">
    <property type="entry name" value="WD_REPEATS_1"/>
    <property type="match status" value="2"/>
</dbReference>
<dbReference type="PANTHER" id="PTHR46200:SF1">
    <property type="entry name" value="GATOR COMPLEX PROTEIN WDR24"/>
    <property type="match status" value="1"/>
</dbReference>